<evidence type="ECO:0000313" key="6">
    <source>
        <dbReference type="EMBL" id="KAF6021973.1"/>
    </source>
</evidence>
<feature type="transmembrane region" description="Helical" evidence="4">
    <location>
        <begin position="348"/>
        <end position="374"/>
    </location>
</feature>
<keyword evidence="4" id="KW-0812">Transmembrane</keyword>
<dbReference type="InterPro" id="IPR036259">
    <property type="entry name" value="MFS_trans_sf"/>
</dbReference>
<comment type="similarity">
    <text evidence="2">Belongs to the type-I AFP family.</text>
</comment>
<protein>
    <submittedName>
        <fullName evidence="6">SLC16A12</fullName>
    </submittedName>
</protein>
<evidence type="ECO:0000313" key="7">
    <source>
        <dbReference type="Proteomes" id="UP000593567"/>
    </source>
</evidence>
<evidence type="ECO:0000256" key="3">
    <source>
        <dbReference type="ARBA" id="ARBA00023076"/>
    </source>
</evidence>
<name>A0A7J7J779_BUGNE</name>
<feature type="transmembrane region" description="Helical" evidence="4">
    <location>
        <begin position="227"/>
        <end position="251"/>
    </location>
</feature>
<keyword evidence="4" id="KW-0472">Membrane</keyword>
<dbReference type="OrthoDB" id="6286464at2759"/>
<evidence type="ECO:0000259" key="5">
    <source>
        <dbReference type="PROSITE" id="PS50850"/>
    </source>
</evidence>
<dbReference type="PROSITE" id="PS50850">
    <property type="entry name" value="MFS"/>
    <property type="match status" value="1"/>
</dbReference>
<feature type="transmembrane region" description="Helical" evidence="4">
    <location>
        <begin position="50"/>
        <end position="74"/>
    </location>
</feature>
<dbReference type="InterPro" id="IPR011701">
    <property type="entry name" value="MFS"/>
</dbReference>
<dbReference type="PANTHER" id="PTHR11360:SF260">
    <property type="entry name" value="MFS DOMAIN-CONTAINING PROTEIN"/>
    <property type="match status" value="1"/>
</dbReference>
<dbReference type="PANTHER" id="PTHR11360">
    <property type="entry name" value="MONOCARBOXYLATE TRANSPORTER"/>
    <property type="match status" value="1"/>
</dbReference>
<dbReference type="Gene3D" id="1.20.1250.20">
    <property type="entry name" value="MFS general substrate transporter like domains"/>
    <property type="match status" value="1"/>
</dbReference>
<dbReference type="GO" id="GO:0008028">
    <property type="term" value="F:monocarboxylic acid transmembrane transporter activity"/>
    <property type="evidence" value="ECO:0007669"/>
    <property type="project" value="TreeGrafter"/>
</dbReference>
<evidence type="ECO:0000256" key="1">
    <source>
        <dbReference type="ARBA" id="ARBA00004141"/>
    </source>
</evidence>
<feature type="domain" description="Major facilitator superfamily (MFS) profile" evidence="5">
    <location>
        <begin position="1"/>
        <end position="407"/>
    </location>
</feature>
<keyword evidence="7" id="KW-1185">Reference proteome</keyword>
<dbReference type="PRINTS" id="PR00308">
    <property type="entry name" value="ANTIFREEZEI"/>
</dbReference>
<feature type="transmembrane region" description="Helical" evidence="4">
    <location>
        <begin position="86"/>
        <end position="109"/>
    </location>
</feature>
<comment type="caution">
    <text evidence="6">The sequence shown here is derived from an EMBL/GenBank/DDBJ whole genome shotgun (WGS) entry which is preliminary data.</text>
</comment>
<proteinExistence type="inferred from homology"/>
<feature type="transmembrane region" description="Helical" evidence="4">
    <location>
        <begin position="257"/>
        <end position="276"/>
    </location>
</feature>
<dbReference type="InterPro" id="IPR050327">
    <property type="entry name" value="Proton-linked_MCT"/>
</dbReference>
<dbReference type="SUPFAM" id="SSF103473">
    <property type="entry name" value="MFS general substrate transporter"/>
    <property type="match status" value="1"/>
</dbReference>
<feature type="transmembrane region" description="Helical" evidence="4">
    <location>
        <begin position="288"/>
        <end position="312"/>
    </location>
</feature>
<evidence type="ECO:0000256" key="2">
    <source>
        <dbReference type="ARBA" id="ARBA00006358"/>
    </source>
</evidence>
<reference evidence="6" key="1">
    <citation type="submission" date="2020-06" db="EMBL/GenBank/DDBJ databases">
        <title>Draft genome of Bugula neritina, a colonial animal packing powerful symbionts and potential medicines.</title>
        <authorList>
            <person name="Rayko M."/>
        </authorList>
    </citation>
    <scope>NUCLEOTIDE SEQUENCE [LARGE SCALE GENOMIC DNA]</scope>
    <source>
        <strain evidence="6">Kwan_BN1</strain>
    </source>
</reference>
<sequence>MITSWQSKRCTLHCPVAGYALTRVQHRIVGAVGMVLISSGYVLLAYAPNIYVLCVATSLVGLGVGFSFMAMIWTATIYFEEKKATAVGLVTAGAGVGTFALPSFCRVLFDNFTYQETMIFIAGTVMQSLLLLMLIRPESYWKTSKQSSNNELVEGKYKSGNKLNVSTVSLSVIEDETGNQQNEFQNSNCQSYQNAKDFDESKNSSSKLKSSASLKFMLRLFFTNKMFLTYMLSSCLLIQGFASSFAVFPLYAEELGIAKYHVSTAFIVYGVIEIPSKILQGILANQKLVSALFQLGVSSIGAGCSILLAAVWAKKEAFYVSFLFLGFFFSAVMSLPPLVILERFDTKVASFGSGLILSGQCLATVLSFGITPIIRAKSGSWSAVLYYIVGTLLFAGIMNIITSKIFPVEVKLGRLCELGCPHTTTAAATAAATTAATAAATAAAATAAAATAAATAAAATAATTATAAATAAAATAAAPTTYTVLACLIH</sequence>
<dbReference type="InterPro" id="IPR020846">
    <property type="entry name" value="MFS_dom"/>
</dbReference>
<evidence type="ECO:0000256" key="4">
    <source>
        <dbReference type="SAM" id="Phobius"/>
    </source>
</evidence>
<keyword evidence="3" id="KW-0047">Antifreeze protein</keyword>
<feature type="transmembrane region" description="Helical" evidence="4">
    <location>
        <begin position="28"/>
        <end position="44"/>
    </location>
</feature>
<accession>A0A7J7J779</accession>
<dbReference type="Pfam" id="PF07690">
    <property type="entry name" value="MFS_1"/>
    <property type="match status" value="1"/>
</dbReference>
<dbReference type="AlphaFoldDB" id="A0A7J7J779"/>
<dbReference type="Proteomes" id="UP000593567">
    <property type="component" value="Unassembled WGS sequence"/>
</dbReference>
<feature type="transmembrane region" description="Helical" evidence="4">
    <location>
        <begin position="115"/>
        <end position="135"/>
    </location>
</feature>
<feature type="transmembrane region" description="Helical" evidence="4">
    <location>
        <begin position="318"/>
        <end position="341"/>
    </location>
</feature>
<organism evidence="6 7">
    <name type="scientific">Bugula neritina</name>
    <name type="common">Brown bryozoan</name>
    <name type="synonym">Sertularia neritina</name>
    <dbReference type="NCBI Taxonomy" id="10212"/>
    <lineage>
        <taxon>Eukaryota</taxon>
        <taxon>Metazoa</taxon>
        <taxon>Spiralia</taxon>
        <taxon>Lophotrochozoa</taxon>
        <taxon>Bryozoa</taxon>
        <taxon>Gymnolaemata</taxon>
        <taxon>Cheilostomatida</taxon>
        <taxon>Flustrina</taxon>
        <taxon>Buguloidea</taxon>
        <taxon>Bugulidae</taxon>
        <taxon>Bugula</taxon>
    </lineage>
</organism>
<dbReference type="GO" id="GO:0016172">
    <property type="term" value="F:antifreeze activity"/>
    <property type="evidence" value="ECO:0007669"/>
    <property type="project" value="InterPro"/>
</dbReference>
<dbReference type="InterPro" id="IPR000104">
    <property type="entry name" value="Antifreeze_1"/>
</dbReference>
<feature type="transmembrane region" description="Helical" evidence="4">
    <location>
        <begin position="380"/>
        <end position="401"/>
    </location>
</feature>
<comment type="subcellular location">
    <subcellularLocation>
        <location evidence="1">Membrane</location>
        <topology evidence="1">Multi-pass membrane protein</topology>
    </subcellularLocation>
</comment>
<dbReference type="EMBL" id="VXIV02002926">
    <property type="protein sequence ID" value="KAF6021973.1"/>
    <property type="molecule type" value="Genomic_DNA"/>
</dbReference>
<dbReference type="GO" id="GO:0016020">
    <property type="term" value="C:membrane"/>
    <property type="evidence" value="ECO:0007669"/>
    <property type="project" value="UniProtKB-SubCell"/>
</dbReference>
<gene>
    <name evidence="6" type="ORF">EB796_019722</name>
</gene>
<keyword evidence="4" id="KW-1133">Transmembrane helix</keyword>